<organism evidence="4 5">
    <name type="scientific">Sphingomonas colocasiae</name>
    <dbReference type="NCBI Taxonomy" id="1848973"/>
    <lineage>
        <taxon>Bacteria</taxon>
        <taxon>Pseudomonadati</taxon>
        <taxon>Pseudomonadota</taxon>
        <taxon>Alphaproteobacteria</taxon>
        <taxon>Sphingomonadales</taxon>
        <taxon>Sphingomonadaceae</taxon>
        <taxon>Sphingomonas</taxon>
    </lineage>
</organism>
<dbReference type="EMBL" id="JAINVV010000004">
    <property type="protein sequence ID" value="MBY8822870.1"/>
    <property type="molecule type" value="Genomic_DNA"/>
</dbReference>
<evidence type="ECO:0000313" key="5">
    <source>
        <dbReference type="Proteomes" id="UP000706039"/>
    </source>
</evidence>
<dbReference type="Proteomes" id="UP000706039">
    <property type="component" value="Unassembled WGS sequence"/>
</dbReference>
<dbReference type="CDD" id="cd01948">
    <property type="entry name" value="EAL"/>
    <property type="match status" value="1"/>
</dbReference>
<protein>
    <submittedName>
        <fullName evidence="4">EAL domain-containing protein</fullName>
    </submittedName>
</protein>
<dbReference type="Pfam" id="PF00563">
    <property type="entry name" value="EAL"/>
    <property type="match status" value="1"/>
</dbReference>
<feature type="domain" description="EAL" evidence="2">
    <location>
        <begin position="303"/>
        <end position="556"/>
    </location>
</feature>
<dbReference type="InterPro" id="IPR043128">
    <property type="entry name" value="Rev_trsase/Diguanyl_cyclase"/>
</dbReference>
<feature type="domain" description="GGDEF" evidence="3">
    <location>
        <begin position="153"/>
        <end position="294"/>
    </location>
</feature>
<dbReference type="InterPro" id="IPR000160">
    <property type="entry name" value="GGDEF_dom"/>
</dbReference>
<dbReference type="InterPro" id="IPR052155">
    <property type="entry name" value="Biofilm_reg_signaling"/>
</dbReference>
<evidence type="ECO:0000313" key="4">
    <source>
        <dbReference type="EMBL" id="MBY8822870.1"/>
    </source>
</evidence>
<evidence type="ECO:0000259" key="2">
    <source>
        <dbReference type="PROSITE" id="PS50883"/>
    </source>
</evidence>
<sequence>MEGISLKSRAIAFAMCVGAGSFILAIIAGGTGTINSPTGSAAAANALVVAIVCAAMSWASADRALASVAAAVDSAIKRLAQAAHGDFETRTPTEVREFLPELADSMDALFTETRSTFDSIHNLAMYDPVTTLANRTNFRRDVERILAELPADARSALLFVDLDNFKSVNDSLGHAHGDQLLAKVANRLRAVINAEEATGRGGAGRVGRLAGDEFTMFLPDIASTEDGQRVAQRILYALGEDIDLSGHSIRVGASIGLAFHPDHGRSLTTLMKAADVAMYHAKACGRAQVQTYTDSLADALDVKLRLERDLRRALTESRFELAFQPQVELVGGRTLSAEALLRWNHPEHGLQLPGSFIETAEESSLIVEIGDWVIDAVAATAARWEKLGLDQRLAINISPRQIEQRDFFVRLRDRLAHHGATPRMLELEITEGLAMTCGETVFSEMAALRNEGALIAIDDFGTGYSNFSRLRDMPVDQVKLDRSMIADVTSSEQARAIVHAVIGLIHGLGHRVIAEGVEAREQADVLRVIGCDAVQGYAVAMPMAEHEFLRWADGGRKALIA</sequence>
<keyword evidence="1" id="KW-0812">Transmembrane</keyword>
<dbReference type="RefSeq" id="WP_222989918.1">
    <property type="nucleotide sequence ID" value="NZ_JAINVV010000004.1"/>
</dbReference>
<name>A0ABS7PQ80_9SPHN</name>
<dbReference type="InterPro" id="IPR001633">
    <property type="entry name" value="EAL_dom"/>
</dbReference>
<dbReference type="NCBIfam" id="TIGR00254">
    <property type="entry name" value="GGDEF"/>
    <property type="match status" value="1"/>
</dbReference>
<keyword evidence="5" id="KW-1185">Reference proteome</keyword>
<dbReference type="PROSITE" id="PS50887">
    <property type="entry name" value="GGDEF"/>
    <property type="match status" value="1"/>
</dbReference>
<dbReference type="SMART" id="SM00052">
    <property type="entry name" value="EAL"/>
    <property type="match status" value="1"/>
</dbReference>
<evidence type="ECO:0000259" key="3">
    <source>
        <dbReference type="PROSITE" id="PS50887"/>
    </source>
</evidence>
<dbReference type="CDD" id="cd01949">
    <property type="entry name" value="GGDEF"/>
    <property type="match status" value="1"/>
</dbReference>
<dbReference type="InterPro" id="IPR035919">
    <property type="entry name" value="EAL_sf"/>
</dbReference>
<dbReference type="Gene3D" id="3.30.70.270">
    <property type="match status" value="1"/>
</dbReference>
<dbReference type="PANTHER" id="PTHR44757:SF2">
    <property type="entry name" value="BIOFILM ARCHITECTURE MAINTENANCE PROTEIN MBAA"/>
    <property type="match status" value="1"/>
</dbReference>
<dbReference type="PANTHER" id="PTHR44757">
    <property type="entry name" value="DIGUANYLATE CYCLASE DGCP"/>
    <property type="match status" value="1"/>
</dbReference>
<dbReference type="InterPro" id="IPR029787">
    <property type="entry name" value="Nucleotide_cyclase"/>
</dbReference>
<dbReference type="SMART" id="SM00267">
    <property type="entry name" value="GGDEF"/>
    <property type="match status" value="1"/>
</dbReference>
<dbReference type="SUPFAM" id="SSF55073">
    <property type="entry name" value="Nucleotide cyclase"/>
    <property type="match status" value="1"/>
</dbReference>
<dbReference type="Pfam" id="PF00990">
    <property type="entry name" value="GGDEF"/>
    <property type="match status" value="1"/>
</dbReference>
<feature type="transmembrane region" description="Helical" evidence="1">
    <location>
        <begin position="12"/>
        <end position="34"/>
    </location>
</feature>
<dbReference type="Gene3D" id="3.20.20.450">
    <property type="entry name" value="EAL domain"/>
    <property type="match status" value="1"/>
</dbReference>
<keyword evidence="1" id="KW-0472">Membrane</keyword>
<accession>A0ABS7PQ80</accession>
<keyword evidence="1" id="KW-1133">Transmembrane helix</keyword>
<evidence type="ECO:0000256" key="1">
    <source>
        <dbReference type="SAM" id="Phobius"/>
    </source>
</evidence>
<reference evidence="4 5" key="1">
    <citation type="submission" date="2021-08" db="EMBL/GenBank/DDBJ databases">
        <authorList>
            <person name="Tuo L."/>
        </authorList>
    </citation>
    <scope>NUCLEOTIDE SEQUENCE [LARGE SCALE GENOMIC DNA]</scope>
    <source>
        <strain evidence="4 5">JCM 31229</strain>
    </source>
</reference>
<feature type="transmembrane region" description="Helical" evidence="1">
    <location>
        <begin position="40"/>
        <end position="59"/>
    </location>
</feature>
<gene>
    <name evidence="4" type="ORF">K7G82_11235</name>
</gene>
<dbReference type="SUPFAM" id="SSF141868">
    <property type="entry name" value="EAL domain-like"/>
    <property type="match status" value="1"/>
</dbReference>
<proteinExistence type="predicted"/>
<comment type="caution">
    <text evidence="4">The sequence shown here is derived from an EMBL/GenBank/DDBJ whole genome shotgun (WGS) entry which is preliminary data.</text>
</comment>
<dbReference type="PROSITE" id="PS50883">
    <property type="entry name" value="EAL"/>
    <property type="match status" value="1"/>
</dbReference>